<evidence type="ECO:0000313" key="2">
    <source>
        <dbReference type="Proteomes" id="UP000179797"/>
    </source>
</evidence>
<dbReference type="InterPro" id="IPR032676">
    <property type="entry name" value="YkuD_2"/>
</dbReference>
<gene>
    <name evidence="1" type="ORF">NH26_02235</name>
</gene>
<evidence type="ECO:0000313" key="1">
    <source>
        <dbReference type="EMBL" id="OHX68416.1"/>
    </source>
</evidence>
<comment type="caution">
    <text evidence="1">The sequence shown here is derived from an EMBL/GenBank/DDBJ whole genome shotgun (WGS) entry which is preliminary data.</text>
</comment>
<name>A0A1S1Z549_FLAPC</name>
<dbReference type="AlphaFoldDB" id="A0A1S1Z549"/>
<keyword evidence="2" id="KW-1185">Reference proteome</keyword>
<accession>A0A1S1Z549</accession>
<dbReference type="PANTHER" id="PTHR38477:SF1">
    <property type="entry name" value="MUREIN L,D-TRANSPEPTIDASE CATALYTIC DOMAIN FAMILY PROTEIN"/>
    <property type="match status" value="1"/>
</dbReference>
<dbReference type="PANTHER" id="PTHR38477">
    <property type="entry name" value="HYPOTHETICAL EXPORTED PROTEIN"/>
    <property type="match status" value="1"/>
</dbReference>
<reference evidence="1 2" key="1">
    <citation type="journal article" date="2012" name="Int. J. Syst. Evol. Microbiol.">
        <title>Flammeovirga pacifica sp. nov., isolated from deep-sea sediment.</title>
        <authorList>
            <person name="Xu H."/>
            <person name="Fu Y."/>
            <person name="Yang N."/>
            <person name="Ding Z."/>
            <person name="Lai Q."/>
            <person name="Zeng R."/>
        </authorList>
    </citation>
    <scope>NUCLEOTIDE SEQUENCE [LARGE SCALE GENOMIC DNA]</scope>
    <source>
        <strain evidence="2">DSM 24597 / LMG 26175 / WPAGA1</strain>
    </source>
</reference>
<dbReference type="STRING" id="915059.NH26_02235"/>
<dbReference type="EMBL" id="JRYR02000001">
    <property type="protein sequence ID" value="OHX68416.1"/>
    <property type="molecule type" value="Genomic_DNA"/>
</dbReference>
<dbReference type="Pfam" id="PF13645">
    <property type="entry name" value="YkuD_2"/>
    <property type="match status" value="1"/>
</dbReference>
<organism evidence="1 2">
    <name type="scientific">Flammeovirga pacifica</name>
    <dbReference type="NCBI Taxonomy" id="915059"/>
    <lineage>
        <taxon>Bacteria</taxon>
        <taxon>Pseudomonadati</taxon>
        <taxon>Bacteroidota</taxon>
        <taxon>Cytophagia</taxon>
        <taxon>Cytophagales</taxon>
        <taxon>Flammeovirgaceae</taxon>
        <taxon>Flammeovirga</taxon>
    </lineage>
</organism>
<protein>
    <recommendedName>
        <fullName evidence="3">Peptidase</fullName>
    </recommendedName>
</protein>
<dbReference type="Proteomes" id="UP000179797">
    <property type="component" value="Unassembled WGS sequence"/>
</dbReference>
<evidence type="ECO:0008006" key="3">
    <source>
        <dbReference type="Google" id="ProtNLM"/>
    </source>
</evidence>
<proteinExistence type="predicted"/>
<sequence>MTKEEQEDLSLYGYDTSDTFIEFDQKTIDTRILQHITKGKEYTSGKKYSDRFMIMVDMGIHSGKNRMFVYDLNQKKVIKKMLVSHGCGDHTWGVDYTRNNPKFSNVPNSHLSSLGKYKIGKRGYSNWGINVNYKLHGLDATNNNAFRRVVVLHSWNDVTDEEVYPDGAVEGYGCPAVSNNNMKYLDSLLKKEDKAVLMWIYQ</sequence>